<reference evidence="2 3" key="1">
    <citation type="submission" date="2020-03" db="EMBL/GenBank/DDBJ databases">
        <title>Draft Genome Sequence of Cudoniella acicularis.</title>
        <authorList>
            <person name="Buettner E."/>
            <person name="Kellner H."/>
        </authorList>
    </citation>
    <scope>NUCLEOTIDE SEQUENCE [LARGE SCALE GENOMIC DNA]</scope>
    <source>
        <strain evidence="2 3">DSM 108380</strain>
    </source>
</reference>
<dbReference type="EMBL" id="JAAMPI010000452">
    <property type="protein sequence ID" value="KAF4631357.1"/>
    <property type="molecule type" value="Genomic_DNA"/>
</dbReference>
<keyword evidence="1" id="KW-0472">Membrane</keyword>
<dbReference type="Proteomes" id="UP000566819">
    <property type="component" value="Unassembled WGS sequence"/>
</dbReference>
<dbReference type="PANTHER" id="PTHR35179:SF2">
    <property type="entry name" value="START DOMAIN-CONTAINING PROTEIN"/>
    <property type="match status" value="1"/>
</dbReference>
<keyword evidence="1" id="KW-1133">Transmembrane helix</keyword>
<proteinExistence type="predicted"/>
<organism evidence="2 3">
    <name type="scientific">Cudoniella acicularis</name>
    <dbReference type="NCBI Taxonomy" id="354080"/>
    <lineage>
        <taxon>Eukaryota</taxon>
        <taxon>Fungi</taxon>
        <taxon>Dikarya</taxon>
        <taxon>Ascomycota</taxon>
        <taxon>Pezizomycotina</taxon>
        <taxon>Leotiomycetes</taxon>
        <taxon>Helotiales</taxon>
        <taxon>Tricladiaceae</taxon>
        <taxon>Cudoniella</taxon>
    </lineage>
</organism>
<name>A0A8H4RN92_9HELO</name>
<sequence length="388" mass="43310">MEPAVLAILDMAPALRAGLDLVACGSTLGNLLRFVRGQDKLFRILVEAVHDTVFFIRRENSPTELIPNVRGYGHSFPEAYTSWDPAVKGSASHQRLIRYRFGGLALLVRFEGDGYFSEGPSALVSKPQSQLAQVPTLDALIEDFSTSSVTPGGPVLCSNVEIKHAGDVISQSLIFDLKTRSARKKDQDILDEELPRLWVAQIQKFILAYREDGVFNNIKVRDVREEVGSWERDHSNELSILAALIHRIIALVRSNPDGKLELRYAGLGNLKVREQSSEAGNTLSPEVKSLWMRKAYDNSNSTSGEDGGIAWVETSENDYTALFSVPKVLTRLLDGYPWYIFLARTFLAYTFLARTLLVCALLLRTYSSLRVLSSLILNSLLVIYSRRV</sequence>
<comment type="caution">
    <text evidence="2">The sequence shown here is derived from an EMBL/GenBank/DDBJ whole genome shotgun (WGS) entry which is preliminary data.</text>
</comment>
<keyword evidence="3" id="KW-1185">Reference proteome</keyword>
<keyword evidence="1" id="KW-0812">Transmembrane</keyword>
<evidence type="ECO:0000313" key="3">
    <source>
        <dbReference type="Proteomes" id="UP000566819"/>
    </source>
</evidence>
<dbReference type="OrthoDB" id="5393654at2759"/>
<dbReference type="PANTHER" id="PTHR35179">
    <property type="entry name" value="PROTEIN CBG02620"/>
    <property type="match status" value="1"/>
</dbReference>
<protein>
    <submittedName>
        <fullName evidence="2">Uncharacterized protein</fullName>
    </submittedName>
</protein>
<evidence type="ECO:0000256" key="1">
    <source>
        <dbReference type="SAM" id="Phobius"/>
    </source>
</evidence>
<dbReference type="AlphaFoldDB" id="A0A8H4RN92"/>
<feature type="transmembrane region" description="Helical" evidence="1">
    <location>
        <begin position="336"/>
        <end position="362"/>
    </location>
</feature>
<evidence type="ECO:0000313" key="2">
    <source>
        <dbReference type="EMBL" id="KAF4631357.1"/>
    </source>
</evidence>
<gene>
    <name evidence="2" type="ORF">G7Y89_g6770</name>
</gene>
<accession>A0A8H4RN92</accession>